<dbReference type="EMBL" id="CP041372">
    <property type="protein sequence ID" value="QKS72450.1"/>
    <property type="molecule type" value="Genomic_DNA"/>
</dbReference>
<evidence type="ECO:0000256" key="1">
    <source>
        <dbReference type="SAM" id="SignalP"/>
    </source>
</evidence>
<dbReference type="KEGG" id="psua:FLK61_38130"/>
<keyword evidence="1" id="KW-0732">Signal</keyword>
<gene>
    <name evidence="2" type="ORF">FLK61_38130</name>
</gene>
<accession>A0A859FI09</accession>
<dbReference type="AlphaFoldDB" id="A0A859FI09"/>
<organism evidence="2 3">
    <name type="scientific">Paenalkalicoccus suaedae</name>
    <dbReference type="NCBI Taxonomy" id="2592382"/>
    <lineage>
        <taxon>Bacteria</taxon>
        <taxon>Bacillati</taxon>
        <taxon>Bacillota</taxon>
        <taxon>Bacilli</taxon>
        <taxon>Bacillales</taxon>
        <taxon>Bacillaceae</taxon>
        <taxon>Paenalkalicoccus</taxon>
    </lineage>
</organism>
<name>A0A859FI09_9BACI</name>
<feature type="chain" id="PRO_5033005501" evidence="1">
    <location>
        <begin position="24"/>
        <end position="195"/>
    </location>
</feature>
<feature type="signal peptide" evidence="1">
    <location>
        <begin position="1"/>
        <end position="23"/>
    </location>
</feature>
<proteinExistence type="predicted"/>
<dbReference type="Proteomes" id="UP000318138">
    <property type="component" value="Chromosome"/>
</dbReference>
<reference evidence="3" key="1">
    <citation type="submission" date="2019-07" db="EMBL/GenBank/DDBJ databases">
        <title>Bacillus alkalisoli sp. nov. isolated from saline soil.</title>
        <authorList>
            <person name="Sun J.-Q."/>
            <person name="Xu L."/>
        </authorList>
    </citation>
    <scope>NUCLEOTIDE SEQUENCE [LARGE SCALE GENOMIC DNA]</scope>
    <source>
        <strain evidence="3">M4U3P1</strain>
    </source>
</reference>
<keyword evidence="3" id="KW-1185">Reference proteome</keyword>
<evidence type="ECO:0000313" key="2">
    <source>
        <dbReference type="EMBL" id="QKS72450.1"/>
    </source>
</evidence>
<evidence type="ECO:0000313" key="3">
    <source>
        <dbReference type="Proteomes" id="UP000318138"/>
    </source>
</evidence>
<sequence>MRYLKFISCLFMMLFVSATISSASFEARDSFHIHASTATDPLFFVNLLPGTAENETTRIATGENQSLALNYGRLPSSMIGVLPANDFPNTVVLQNKSTSSISVSVKVIATNTVGLSDLEDIYFIYRMNRMSMSNERTFVFSPDETIMISTFVYRGLLRVGAIPGITYPSGTYTGHLLITIDSTLDRRIPVTVTLP</sequence>
<dbReference type="RefSeq" id="WP_176010427.1">
    <property type="nucleotide sequence ID" value="NZ_CP041372.2"/>
</dbReference>
<protein>
    <submittedName>
        <fullName evidence="2">Uncharacterized protein</fullName>
    </submittedName>
</protein>